<sequence length="306" mass="33472">MSNNRISSDTVDLCYGCHLSLRGGYAQASKQAIQLQEQAGLGCYQYFSKNPRSLSVKAGFESDALSARDYGEMYNIRSVAHTPYPTNLAVDADESPELFQATVQSLLNDLMIAEACGSVGAVVHFGAYKGSRVAADKAVLRGYENIIRTLNTVLNVWSGQALLLIENQAGNHGGMGATLEELVQIRKLSSRPSTVGFCFDTCHAYASGLWNPSETKALLSQGNALDYWPHVHAVHLNDARDGYASRKDRHANVGQGCIGMEAFDQLLSTDEMQGKMFILETPGDGNGRHDLEWEALRHGLGRREKR</sequence>
<dbReference type="EMBL" id="JAJNBZ010000024">
    <property type="protein sequence ID" value="MCE5172083.1"/>
    <property type="molecule type" value="Genomic_DNA"/>
</dbReference>
<dbReference type="Gene3D" id="3.20.20.150">
    <property type="entry name" value="Divalent-metal-dependent TIM barrel enzymes"/>
    <property type="match status" value="1"/>
</dbReference>
<keyword evidence="5" id="KW-0227">DNA damage</keyword>
<reference evidence="10 11" key="1">
    <citation type="submission" date="2021-11" db="EMBL/GenBank/DDBJ databases">
        <title>Draft genome sequence of Paenibacillus profundus YoMME, a new Gram-positive bacteria with exoelectrogenic properties.</title>
        <authorList>
            <person name="Hubenova Y."/>
            <person name="Hubenova E."/>
            <person name="Manasiev Y."/>
            <person name="Peykov S."/>
            <person name="Mitov M."/>
        </authorList>
    </citation>
    <scope>NUCLEOTIDE SEQUENCE [LARGE SCALE GENOMIC DNA]</scope>
    <source>
        <strain evidence="10 11">YoMME</strain>
    </source>
</reference>
<dbReference type="EC" id="3.1.21.2" evidence="10"/>
<dbReference type="PROSITE" id="PS51432">
    <property type="entry name" value="AP_NUCLEASE_F2_4"/>
    <property type="match status" value="1"/>
</dbReference>
<dbReference type="InterPro" id="IPR036237">
    <property type="entry name" value="Xyl_isomerase-like_sf"/>
</dbReference>
<dbReference type="InterPro" id="IPR001719">
    <property type="entry name" value="AP_endonuc_2"/>
</dbReference>
<dbReference type="Proteomes" id="UP001199916">
    <property type="component" value="Unassembled WGS sequence"/>
</dbReference>
<evidence type="ECO:0000313" key="11">
    <source>
        <dbReference type="Proteomes" id="UP001199916"/>
    </source>
</evidence>
<evidence type="ECO:0000259" key="9">
    <source>
        <dbReference type="Pfam" id="PF01261"/>
    </source>
</evidence>
<keyword evidence="4" id="KW-0479">Metal-binding</keyword>
<dbReference type="NCBIfam" id="TIGR00587">
    <property type="entry name" value="nfo"/>
    <property type="match status" value="1"/>
</dbReference>
<dbReference type="PANTHER" id="PTHR21445:SF0">
    <property type="entry name" value="APURINIC-APYRIMIDINIC ENDONUCLEASE"/>
    <property type="match status" value="1"/>
</dbReference>
<gene>
    <name evidence="10" type="ORF">LQV63_22640</name>
</gene>
<evidence type="ECO:0000256" key="7">
    <source>
        <dbReference type="ARBA" id="ARBA00022833"/>
    </source>
</evidence>
<keyword evidence="3" id="KW-0540">Nuclease</keyword>
<dbReference type="InterPro" id="IPR013022">
    <property type="entry name" value="Xyl_isomerase-like_TIM-brl"/>
</dbReference>
<comment type="similarity">
    <text evidence="2">Belongs to the AP endonuclease 2 family.</text>
</comment>
<organism evidence="10 11">
    <name type="scientific">Paenibacillus profundus</name>
    <dbReference type="NCBI Taxonomy" id="1173085"/>
    <lineage>
        <taxon>Bacteria</taxon>
        <taxon>Bacillati</taxon>
        <taxon>Bacillota</taxon>
        <taxon>Bacilli</taxon>
        <taxon>Bacillales</taxon>
        <taxon>Paenibacillaceae</taxon>
        <taxon>Paenibacillus</taxon>
    </lineage>
</organism>
<dbReference type="PROSITE" id="PS00731">
    <property type="entry name" value="AP_NUCLEASE_F2_3"/>
    <property type="match status" value="1"/>
</dbReference>
<keyword evidence="8" id="KW-0234">DNA repair</keyword>
<accession>A0ABS8YJL2</accession>
<comment type="cofactor">
    <cofactor evidence="1">
        <name>Zn(2+)</name>
        <dbReference type="ChEBI" id="CHEBI:29105"/>
    </cofactor>
</comment>
<evidence type="ECO:0000313" key="10">
    <source>
        <dbReference type="EMBL" id="MCE5172083.1"/>
    </source>
</evidence>
<dbReference type="SMART" id="SM00518">
    <property type="entry name" value="AP2Ec"/>
    <property type="match status" value="1"/>
</dbReference>
<keyword evidence="6 10" id="KW-0378">Hydrolase</keyword>
<dbReference type="PANTHER" id="PTHR21445">
    <property type="entry name" value="ENDONUCLEASE IV ENDODEOXYRIBONUCLEASE IV"/>
    <property type="match status" value="1"/>
</dbReference>
<evidence type="ECO:0000256" key="8">
    <source>
        <dbReference type="ARBA" id="ARBA00023204"/>
    </source>
</evidence>
<feature type="domain" description="Xylose isomerase-like TIM barrel" evidence="9">
    <location>
        <begin position="37"/>
        <end position="290"/>
    </location>
</feature>
<protein>
    <submittedName>
        <fullName evidence="10">Deoxyribonuclease IV</fullName>
        <ecNumber evidence="10">3.1.21.2</ecNumber>
    </submittedName>
</protein>
<comment type="caution">
    <text evidence="10">The sequence shown here is derived from an EMBL/GenBank/DDBJ whole genome shotgun (WGS) entry which is preliminary data.</text>
</comment>
<evidence type="ECO:0000256" key="6">
    <source>
        <dbReference type="ARBA" id="ARBA00022801"/>
    </source>
</evidence>
<name>A0ABS8YJL2_9BACL</name>
<evidence type="ECO:0000256" key="5">
    <source>
        <dbReference type="ARBA" id="ARBA00022763"/>
    </source>
</evidence>
<evidence type="ECO:0000256" key="3">
    <source>
        <dbReference type="ARBA" id="ARBA00022722"/>
    </source>
</evidence>
<dbReference type="Pfam" id="PF01261">
    <property type="entry name" value="AP_endonuc_2"/>
    <property type="match status" value="1"/>
</dbReference>
<dbReference type="GO" id="GO:0008833">
    <property type="term" value="F:deoxyribonuclease IV (phage-T4-induced) activity"/>
    <property type="evidence" value="ECO:0007669"/>
    <property type="project" value="UniProtKB-EC"/>
</dbReference>
<proteinExistence type="inferred from homology"/>
<evidence type="ECO:0000256" key="1">
    <source>
        <dbReference type="ARBA" id="ARBA00001947"/>
    </source>
</evidence>
<dbReference type="PROSITE" id="PS00730">
    <property type="entry name" value="AP_NUCLEASE_F2_2"/>
    <property type="match status" value="1"/>
</dbReference>
<evidence type="ECO:0000256" key="4">
    <source>
        <dbReference type="ARBA" id="ARBA00022723"/>
    </source>
</evidence>
<dbReference type="InterPro" id="IPR018246">
    <property type="entry name" value="AP_endonuc_F2_Zn_BS"/>
</dbReference>
<keyword evidence="7" id="KW-0862">Zinc</keyword>
<dbReference type="RefSeq" id="WP_233698370.1">
    <property type="nucleotide sequence ID" value="NZ_JAJNBZ010000024.1"/>
</dbReference>
<evidence type="ECO:0000256" key="2">
    <source>
        <dbReference type="ARBA" id="ARBA00005340"/>
    </source>
</evidence>
<dbReference type="SUPFAM" id="SSF51658">
    <property type="entry name" value="Xylose isomerase-like"/>
    <property type="match status" value="1"/>
</dbReference>
<keyword evidence="11" id="KW-1185">Reference proteome</keyword>